<reference evidence="2 3" key="1">
    <citation type="submission" date="2018-11" db="EMBL/GenBank/DDBJ databases">
        <authorList>
            <person name="Criscuolo A."/>
        </authorList>
    </citation>
    <scope>NUCLEOTIDE SEQUENCE [LARGE SCALE GENOMIC DNA]</scope>
    <source>
        <strain evidence="2">ACIP111625</strain>
    </source>
</reference>
<dbReference type="InterPro" id="IPR005119">
    <property type="entry name" value="LysR_subst-bd"/>
</dbReference>
<keyword evidence="3" id="KW-1185">Reference proteome</keyword>
<dbReference type="Gene3D" id="3.40.190.10">
    <property type="entry name" value="Periplasmic binding protein-like II"/>
    <property type="match status" value="1"/>
</dbReference>
<gene>
    <name evidence="2" type="ORF">XINFAN_02798</name>
</gene>
<evidence type="ECO:0000259" key="1">
    <source>
        <dbReference type="Pfam" id="PF03466"/>
    </source>
</evidence>
<accession>A0A3P5X9Q3</accession>
<dbReference type="SUPFAM" id="SSF53850">
    <property type="entry name" value="Periplasmic binding protein-like II"/>
    <property type="match status" value="1"/>
</dbReference>
<protein>
    <submittedName>
        <fullName evidence="2">LysR substrate binding domain protein</fullName>
    </submittedName>
</protein>
<feature type="domain" description="LysR substrate-binding" evidence="1">
    <location>
        <begin position="32"/>
        <end position="109"/>
    </location>
</feature>
<dbReference type="EMBL" id="UXAW01000082">
    <property type="protein sequence ID" value="VDC31228.1"/>
    <property type="molecule type" value="Genomic_DNA"/>
</dbReference>
<evidence type="ECO:0000313" key="3">
    <source>
        <dbReference type="Proteomes" id="UP000277498"/>
    </source>
</evidence>
<dbReference type="RefSeq" id="WP_124087526.1">
    <property type="nucleotide sequence ID" value="NZ_UXAW01000082.1"/>
</dbReference>
<evidence type="ECO:0000313" key="2">
    <source>
        <dbReference type="EMBL" id="VDC31228.1"/>
    </source>
</evidence>
<dbReference type="AlphaFoldDB" id="A0A3P5X9Q3"/>
<dbReference type="Proteomes" id="UP000277498">
    <property type="component" value="Unassembled WGS sequence"/>
</dbReference>
<name>A0A3P5X9Q3_9RHOB</name>
<organism evidence="2 3">
    <name type="scientific">Pseudogemmobacter humi</name>
    <dbReference type="NCBI Taxonomy" id="2483812"/>
    <lineage>
        <taxon>Bacteria</taxon>
        <taxon>Pseudomonadati</taxon>
        <taxon>Pseudomonadota</taxon>
        <taxon>Alphaproteobacteria</taxon>
        <taxon>Rhodobacterales</taxon>
        <taxon>Paracoccaceae</taxon>
        <taxon>Pseudogemmobacter</taxon>
    </lineage>
</organism>
<proteinExistence type="predicted"/>
<dbReference type="Pfam" id="PF03466">
    <property type="entry name" value="LysR_substrate"/>
    <property type="match status" value="1"/>
</dbReference>
<sequence>MPGVRRDFPHMRLFVQENRGERRLRQSSEGVHHALLLPDKQAAPGLVSRRRITRFCEENGALHARDHERATPDTLRRMVAAGMVASLLPARCVRSEVMRGQLVTARAPARRGAALADSLAPGRNGTTI</sequence>